<dbReference type="InterPro" id="IPR028889">
    <property type="entry name" value="USP"/>
</dbReference>
<evidence type="ECO:0000256" key="1">
    <source>
        <dbReference type="ARBA" id="ARBA00000707"/>
    </source>
</evidence>
<evidence type="ECO:0000313" key="10">
    <source>
        <dbReference type="Proteomes" id="UP001187531"/>
    </source>
</evidence>
<dbReference type="CDD" id="cd02257">
    <property type="entry name" value="Peptidase_C19"/>
    <property type="match status" value="1"/>
</dbReference>
<dbReference type="InterPro" id="IPR018200">
    <property type="entry name" value="USP_CS"/>
</dbReference>
<evidence type="ECO:0000256" key="2">
    <source>
        <dbReference type="ARBA" id="ARBA00009085"/>
    </source>
</evidence>
<evidence type="ECO:0000259" key="8">
    <source>
        <dbReference type="PROSITE" id="PS50235"/>
    </source>
</evidence>
<evidence type="ECO:0000256" key="5">
    <source>
        <dbReference type="ARBA" id="ARBA00022801"/>
    </source>
</evidence>
<evidence type="ECO:0000256" key="4">
    <source>
        <dbReference type="ARBA" id="ARBA00022786"/>
    </source>
</evidence>
<evidence type="ECO:0000313" key="9">
    <source>
        <dbReference type="EMBL" id="KAK2708990.1"/>
    </source>
</evidence>
<dbReference type="SUPFAM" id="SSF54001">
    <property type="entry name" value="Cysteine proteinases"/>
    <property type="match status" value="1"/>
</dbReference>
<evidence type="ECO:0000256" key="3">
    <source>
        <dbReference type="ARBA" id="ARBA00022670"/>
    </source>
</evidence>
<dbReference type="EC" id="3.4.19.12" evidence="7"/>
<dbReference type="InterPro" id="IPR050164">
    <property type="entry name" value="Peptidase_C19"/>
</dbReference>
<dbReference type="GO" id="GO:0006508">
    <property type="term" value="P:proteolysis"/>
    <property type="evidence" value="ECO:0007669"/>
    <property type="project" value="UniProtKB-KW"/>
</dbReference>
<reference evidence="9" key="1">
    <citation type="submission" date="2023-07" db="EMBL/GenBank/DDBJ databases">
        <title>Chromosome-level genome assembly of Artemia franciscana.</title>
        <authorList>
            <person name="Jo E."/>
        </authorList>
    </citation>
    <scope>NUCLEOTIDE SEQUENCE</scope>
    <source>
        <tissue evidence="9">Whole body</tissue>
    </source>
</reference>
<comment type="caution">
    <text evidence="9">The sequence shown here is derived from an EMBL/GenBank/DDBJ whole genome shotgun (WGS) entry which is preliminary data.</text>
</comment>
<dbReference type="GO" id="GO:0005829">
    <property type="term" value="C:cytosol"/>
    <property type="evidence" value="ECO:0007669"/>
    <property type="project" value="TreeGrafter"/>
</dbReference>
<name>A0AA88L5S5_ARTSF</name>
<comment type="similarity">
    <text evidence="2 7">Belongs to the peptidase C19 family.</text>
</comment>
<proteinExistence type="inferred from homology"/>
<keyword evidence="3 7" id="KW-0645">Protease</keyword>
<dbReference type="InterPro" id="IPR001394">
    <property type="entry name" value="Peptidase_C19_UCH"/>
</dbReference>
<evidence type="ECO:0000256" key="6">
    <source>
        <dbReference type="ARBA" id="ARBA00022807"/>
    </source>
</evidence>
<dbReference type="GO" id="GO:0004843">
    <property type="term" value="F:cysteine-type deubiquitinase activity"/>
    <property type="evidence" value="ECO:0007669"/>
    <property type="project" value="UniProtKB-UniRule"/>
</dbReference>
<sequence length="579" mass="65652">MMIEFEKWTNSFSRNDLYIASAILAGCGAYYAYSCFSKYQDHGKHKKKLKKVHILGLQNVGNSCFLNSLVQCLAASKEVCTWLEDVNNKYPDIDLSHQLLKVITRVNCSDADSLEEFVDPSPILHALRRHGWVIRSSEEQDCHELFHIIVSSVEEEMMDSIKKSNEEIKLNIDDRVDQFSLDKDKLDGNVIVNDDLHVEAVKEAQCFSDKAVTYGNLAQDGQKLEKVHGVGNEMVNDDDQYDRDITGSAVLYSSLDKSCSDDQPIRDMQEEAYVDACEMENDDVRYNGVIDDSLTSQCSSDIAEQLEPQTHHNEAQTHHQPKEFDLRHSSAVESVAPAQCISDQCYVNKKGENKDLNMLKRVSLLQSPFKGAVVSQRTCLQCGFKTPFRYDAFESLSLPLPPQGMFYTAMGFNIQDLIKSYFEPESVAGAECEGCKGKPFTNLIGHQSIKRQYIAKLPRCLCLHIQRNFWTDFGTLAKRTDFIGFPEIIDLGDYTLTKEMGKKASSQSLHLMRNFYRLVSVVVHSGDAFSGHFFTYRIDTNNNAKPRWYLTSDTTVKKALTSDLHSTSAYILFYERLAS</sequence>
<keyword evidence="10" id="KW-1185">Reference proteome</keyword>
<organism evidence="9 10">
    <name type="scientific">Artemia franciscana</name>
    <name type="common">Brine shrimp</name>
    <name type="synonym">Artemia sanfranciscana</name>
    <dbReference type="NCBI Taxonomy" id="6661"/>
    <lineage>
        <taxon>Eukaryota</taxon>
        <taxon>Metazoa</taxon>
        <taxon>Ecdysozoa</taxon>
        <taxon>Arthropoda</taxon>
        <taxon>Crustacea</taxon>
        <taxon>Branchiopoda</taxon>
        <taxon>Anostraca</taxon>
        <taxon>Artemiidae</taxon>
        <taxon>Artemia</taxon>
    </lineage>
</organism>
<dbReference type="PANTHER" id="PTHR24006:SF888">
    <property type="entry name" value="UBIQUITIN CARBOXYL-TERMINAL HYDROLASE 30"/>
    <property type="match status" value="1"/>
</dbReference>
<dbReference type="InterPro" id="IPR038765">
    <property type="entry name" value="Papain-like_cys_pep_sf"/>
</dbReference>
<gene>
    <name evidence="9" type="ORF">QYM36_014576</name>
</gene>
<dbReference type="PROSITE" id="PS51257">
    <property type="entry name" value="PROKAR_LIPOPROTEIN"/>
    <property type="match status" value="1"/>
</dbReference>
<comment type="catalytic activity">
    <reaction evidence="1 7">
        <text>Thiol-dependent hydrolysis of ester, thioester, amide, peptide and isopeptide bonds formed by the C-terminal Gly of ubiquitin (a 76-residue protein attached to proteins as an intracellular targeting signal).</text>
        <dbReference type="EC" id="3.4.19.12"/>
    </reaction>
</comment>
<dbReference type="PROSITE" id="PS00973">
    <property type="entry name" value="USP_2"/>
    <property type="match status" value="1"/>
</dbReference>
<keyword evidence="5 7" id="KW-0378">Hydrolase</keyword>
<keyword evidence="6 7" id="KW-0788">Thiol protease</keyword>
<dbReference type="PANTHER" id="PTHR24006">
    <property type="entry name" value="UBIQUITIN CARBOXYL-TERMINAL HYDROLASE"/>
    <property type="match status" value="1"/>
</dbReference>
<accession>A0AA88L5S5</accession>
<dbReference type="AlphaFoldDB" id="A0AA88L5S5"/>
<feature type="domain" description="USP" evidence="8">
    <location>
        <begin position="55"/>
        <end position="577"/>
    </location>
</feature>
<dbReference type="PROSITE" id="PS50235">
    <property type="entry name" value="USP_3"/>
    <property type="match status" value="1"/>
</dbReference>
<dbReference type="GO" id="GO:0005634">
    <property type="term" value="C:nucleus"/>
    <property type="evidence" value="ECO:0007669"/>
    <property type="project" value="TreeGrafter"/>
</dbReference>
<dbReference type="EMBL" id="JAVRJZ010000018">
    <property type="protein sequence ID" value="KAK2708990.1"/>
    <property type="molecule type" value="Genomic_DNA"/>
</dbReference>
<dbReference type="Gene3D" id="3.90.70.10">
    <property type="entry name" value="Cysteine proteinases"/>
    <property type="match status" value="2"/>
</dbReference>
<protein>
    <recommendedName>
        <fullName evidence="7">Ubiquitin carboxyl-terminal hydrolase</fullName>
        <ecNumber evidence="7">3.4.19.12</ecNumber>
    </recommendedName>
</protein>
<dbReference type="GO" id="GO:0016579">
    <property type="term" value="P:protein deubiquitination"/>
    <property type="evidence" value="ECO:0007669"/>
    <property type="project" value="InterPro"/>
</dbReference>
<evidence type="ECO:0000256" key="7">
    <source>
        <dbReference type="RuleBase" id="RU366025"/>
    </source>
</evidence>
<dbReference type="Pfam" id="PF00443">
    <property type="entry name" value="UCH"/>
    <property type="match status" value="1"/>
</dbReference>
<dbReference type="PROSITE" id="PS00972">
    <property type="entry name" value="USP_1"/>
    <property type="match status" value="1"/>
</dbReference>
<dbReference type="Proteomes" id="UP001187531">
    <property type="component" value="Unassembled WGS sequence"/>
</dbReference>
<keyword evidence="4 7" id="KW-0833">Ubl conjugation pathway</keyword>